<name>A0A813KB77_POLGL</name>
<sequence>MTQMQSSFTTIFWNQVDVYDEAVSNTTMIGYWTDVDLLFGIFSQYVYVDNRRGGAVLEAWKPWGLYMGKRFHLWRCAGAGVEYFIEEDWWARPWLNWDTSTKFNIKKSTGEIVATSQHKISNMWSFGQAAWEGTIESPNGDLIAVLKQDPPWSSGFMSLWTWQKWCTKNLRPDLLPNEVVSFLAAVYDIDNKKETDSKST</sequence>
<dbReference type="Proteomes" id="UP000626109">
    <property type="component" value="Unassembled WGS sequence"/>
</dbReference>
<accession>A0A813KB77</accession>
<reference evidence="1" key="1">
    <citation type="submission" date="2021-02" db="EMBL/GenBank/DDBJ databases">
        <authorList>
            <person name="Dougan E. K."/>
            <person name="Rhodes N."/>
            <person name="Thang M."/>
            <person name="Chan C."/>
        </authorList>
    </citation>
    <scope>NUCLEOTIDE SEQUENCE</scope>
</reference>
<evidence type="ECO:0000313" key="1">
    <source>
        <dbReference type="EMBL" id="CAE8699323.1"/>
    </source>
</evidence>
<comment type="caution">
    <text evidence="1">The sequence shown here is derived from an EMBL/GenBank/DDBJ whole genome shotgun (WGS) entry which is preliminary data.</text>
</comment>
<proteinExistence type="predicted"/>
<gene>
    <name evidence="1" type="ORF">PGLA2088_LOCUS31117</name>
</gene>
<dbReference type="EMBL" id="CAJNNW010029174">
    <property type="protein sequence ID" value="CAE8699323.1"/>
    <property type="molecule type" value="Genomic_DNA"/>
</dbReference>
<organism evidence="1 2">
    <name type="scientific">Polarella glacialis</name>
    <name type="common">Dinoflagellate</name>
    <dbReference type="NCBI Taxonomy" id="89957"/>
    <lineage>
        <taxon>Eukaryota</taxon>
        <taxon>Sar</taxon>
        <taxon>Alveolata</taxon>
        <taxon>Dinophyceae</taxon>
        <taxon>Suessiales</taxon>
        <taxon>Suessiaceae</taxon>
        <taxon>Polarella</taxon>
    </lineage>
</organism>
<dbReference type="AlphaFoldDB" id="A0A813KB77"/>
<protein>
    <submittedName>
        <fullName evidence="1">Uncharacterized protein</fullName>
    </submittedName>
</protein>
<evidence type="ECO:0000313" key="2">
    <source>
        <dbReference type="Proteomes" id="UP000626109"/>
    </source>
</evidence>